<dbReference type="EMBL" id="GDQN01000036">
    <property type="protein sequence ID" value="JAT91018.1"/>
    <property type="molecule type" value="Transcribed_RNA"/>
</dbReference>
<accession>A0A1E1WVJ8</accession>
<sequence>MDEEDTQYCFEKHTAKESMQRVMKKTAMGSSTCSNRASTTNVKPKCLACAKLGEDKRIECFAQLLVEEYKYVTPCMRTRSFVKILNFLNTLKTCHTEEIEVSETEKI</sequence>
<evidence type="ECO:0000313" key="1">
    <source>
        <dbReference type="EMBL" id="JAT91018.1"/>
    </source>
</evidence>
<organism evidence="1">
    <name type="scientific">Pectinophora gossypiella</name>
    <name type="common">Cotton pink bollworm</name>
    <name type="synonym">Depressaria gossypiella</name>
    <dbReference type="NCBI Taxonomy" id="13191"/>
    <lineage>
        <taxon>Eukaryota</taxon>
        <taxon>Metazoa</taxon>
        <taxon>Ecdysozoa</taxon>
        <taxon>Arthropoda</taxon>
        <taxon>Hexapoda</taxon>
        <taxon>Insecta</taxon>
        <taxon>Pterygota</taxon>
        <taxon>Neoptera</taxon>
        <taxon>Endopterygota</taxon>
        <taxon>Lepidoptera</taxon>
        <taxon>Glossata</taxon>
        <taxon>Ditrysia</taxon>
        <taxon>Gelechioidea</taxon>
        <taxon>Gelechiidae</taxon>
        <taxon>Apatetrinae</taxon>
        <taxon>Pectinophora</taxon>
    </lineage>
</organism>
<reference evidence="1" key="1">
    <citation type="submission" date="2015-09" db="EMBL/GenBank/DDBJ databases">
        <title>De novo assembly of Pectinophora gossypiella (Pink Bollworm) gut transcriptome.</title>
        <authorList>
            <person name="Tassone E.E."/>
        </authorList>
    </citation>
    <scope>NUCLEOTIDE SEQUENCE</scope>
</reference>
<dbReference type="AlphaFoldDB" id="A0A1E1WVJ8"/>
<name>A0A1E1WVJ8_PECGO</name>
<proteinExistence type="predicted"/>
<protein>
    <submittedName>
        <fullName evidence="1">Uncharacterized protein</fullName>
    </submittedName>
</protein>
<gene>
    <name evidence="1" type="ORF">g.6659</name>
</gene>